<evidence type="ECO:0000313" key="2">
    <source>
        <dbReference type="Proteomes" id="UP000179860"/>
    </source>
</evidence>
<geneLocation type="plasmid" evidence="1 2">
    <name>pl1WSM5005</name>
</geneLocation>
<reference evidence="1" key="1">
    <citation type="submission" date="2016-09" db="EMBL/GenBank/DDBJ databases">
        <title>The Complete Genome of Burkholderia sprentiae wsm5005.</title>
        <authorList>
            <person name="De Meyer S."/>
            <person name="Wang P."/>
            <person name="Terpolilli J."/>
        </authorList>
    </citation>
    <scope>NUCLEOTIDE SEQUENCE</scope>
    <source>
        <strain evidence="1">WSM5005</strain>
        <plasmid evidence="1">pl1WSM5005</plasmid>
    </source>
</reference>
<protein>
    <submittedName>
        <fullName evidence="1">Uncharacterized protein</fullName>
    </submittedName>
</protein>
<reference evidence="1" key="2">
    <citation type="submission" date="2021-06" db="EMBL/GenBank/DDBJ databases">
        <authorList>
            <person name="Rogers T.H."/>
            <person name="Ramsay J.P."/>
            <person name="Wang P."/>
            <person name="Terpolilli J."/>
        </authorList>
    </citation>
    <scope>NUCLEOTIDE SEQUENCE</scope>
    <source>
        <strain evidence="1">WSM5005</strain>
        <plasmid evidence="1">pl1WSM5005</plasmid>
    </source>
</reference>
<keyword evidence="1" id="KW-0614">Plasmid</keyword>
<gene>
    <name evidence="1" type="ORF">BJG93_28465</name>
</gene>
<keyword evidence="2" id="KW-1185">Reference proteome</keyword>
<dbReference type="Proteomes" id="UP000179860">
    <property type="component" value="Plasmid pl1WSM5005"/>
</dbReference>
<organism evidence="1 2">
    <name type="scientific">Paraburkholderia sprentiae WSM5005</name>
    <dbReference type="NCBI Taxonomy" id="754502"/>
    <lineage>
        <taxon>Bacteria</taxon>
        <taxon>Pseudomonadati</taxon>
        <taxon>Pseudomonadota</taxon>
        <taxon>Betaproteobacteria</taxon>
        <taxon>Burkholderiales</taxon>
        <taxon>Burkholderiaceae</taxon>
        <taxon>Paraburkholderia</taxon>
    </lineage>
</organism>
<name>A0ACA8AUX3_9BURK</name>
<dbReference type="EMBL" id="CP017563">
    <property type="protein sequence ID" value="APA89441.1"/>
    <property type="molecule type" value="Genomic_DNA"/>
</dbReference>
<sequence length="226" mass="23163">MLVAISMLAGGGLAGALGYNAQGAATAAENETLNNYLNHWQVQSLLTTLKGCAQGDTSCVSQTVANYQSISTQQQQAAQNCNSTSDCQQVQYDAMQSGGVSEADIEAAWQGGTKCTQFMESLANQASSAKSIATSNWNSVSNAVAQQNQYQAMLASSGSSTWATMFAAISPLDVSGAVDGITGLGSRAPNNLVSFSLPNGSTIEGVPASPSLAPGAPTSRYQITSD</sequence>
<evidence type="ECO:0000313" key="1">
    <source>
        <dbReference type="EMBL" id="APA89441.1"/>
    </source>
</evidence>
<proteinExistence type="predicted"/>
<accession>A0ACA8AUX3</accession>